<evidence type="ECO:0000313" key="2">
    <source>
        <dbReference type="EMBL" id="SHJ89066.1"/>
    </source>
</evidence>
<dbReference type="Proteomes" id="UP000184248">
    <property type="component" value="Unassembled WGS sequence"/>
</dbReference>
<reference evidence="3" key="1">
    <citation type="submission" date="2016-11" db="EMBL/GenBank/DDBJ databases">
        <authorList>
            <person name="Varghese N."/>
            <person name="Submissions S."/>
        </authorList>
    </citation>
    <scope>NUCLEOTIDE SEQUENCE [LARGE SCALE GENOMIC DNA]</scope>
    <source>
        <strain evidence="3">ALO Sharm</strain>
    </source>
</reference>
<evidence type="ECO:0000256" key="1">
    <source>
        <dbReference type="SAM" id="Phobius"/>
    </source>
</evidence>
<name>A0A1M6N0E3_9GAMM</name>
<feature type="transmembrane region" description="Helical" evidence="1">
    <location>
        <begin position="94"/>
        <end position="119"/>
    </location>
</feature>
<feature type="transmembrane region" description="Helical" evidence="1">
    <location>
        <begin position="12"/>
        <end position="35"/>
    </location>
</feature>
<proteinExistence type="predicted"/>
<dbReference type="EMBL" id="FRAL01000001">
    <property type="protein sequence ID" value="SHJ89066.1"/>
    <property type="molecule type" value="Genomic_DNA"/>
</dbReference>
<protein>
    <submittedName>
        <fullName evidence="2">Uncharacterized protein</fullName>
    </submittedName>
</protein>
<sequence length="234" mass="25824">MNAITDLALRFPLIVFTVLLALLGLYWLLVLLRLVPTELFERDSLKEDHLASTMVSLGFAGVPVSVALTILTLLAGAVTLVVELLVLSWVPLGFFRVPVGVVVLWLSFALASPVTAGVCRRLHCRLHRHPGLSRRCLLGERVQVTSVAENGRASAVMDDDEAREVQLLGKTDNQPRTGETRILVKYLPDIDAYRSVLEEDYLDARTRLVRLHLVGHHETSEGQRHGHNGSTPSA</sequence>
<organism evidence="2 3">
    <name type="scientific">Halomonas caseinilytica</name>
    <dbReference type="NCBI Taxonomy" id="438744"/>
    <lineage>
        <taxon>Bacteria</taxon>
        <taxon>Pseudomonadati</taxon>
        <taxon>Pseudomonadota</taxon>
        <taxon>Gammaproteobacteria</taxon>
        <taxon>Oceanospirillales</taxon>
        <taxon>Halomonadaceae</taxon>
        <taxon>Halomonas</taxon>
    </lineage>
</organism>
<keyword evidence="3" id="KW-1185">Reference proteome</keyword>
<evidence type="ECO:0000313" key="3">
    <source>
        <dbReference type="Proteomes" id="UP000184248"/>
    </source>
</evidence>
<accession>A0A1M6N0E3</accession>
<feature type="transmembrane region" description="Helical" evidence="1">
    <location>
        <begin position="56"/>
        <end position="82"/>
    </location>
</feature>
<keyword evidence="1" id="KW-0472">Membrane</keyword>
<dbReference type="OrthoDB" id="6166840at2"/>
<dbReference type="RefSeq" id="WP_064698088.1">
    <property type="nucleotide sequence ID" value="NZ_BDEO01000001.1"/>
</dbReference>
<dbReference type="AlphaFoldDB" id="A0A1M6N0E3"/>
<gene>
    <name evidence="2" type="ORF">SAMN05192556_101233</name>
</gene>
<keyword evidence="1" id="KW-0812">Transmembrane</keyword>
<keyword evidence="1" id="KW-1133">Transmembrane helix</keyword>